<keyword evidence="3" id="KW-1185">Reference proteome</keyword>
<keyword evidence="1" id="KW-0175">Coiled coil</keyword>
<dbReference type="EMBL" id="BSST01000001">
    <property type="protein sequence ID" value="GLX79234.1"/>
    <property type="molecule type" value="Genomic_DNA"/>
</dbReference>
<gene>
    <name evidence="2" type="ORF">tinsulaeT_25740</name>
</gene>
<reference evidence="2 3" key="1">
    <citation type="submission" date="2023-03" db="EMBL/GenBank/DDBJ databases">
        <title>Draft genome sequence of Thalassotalea insulae KCTC 62186T.</title>
        <authorList>
            <person name="Sawabe T."/>
        </authorList>
    </citation>
    <scope>NUCLEOTIDE SEQUENCE [LARGE SCALE GENOMIC DNA]</scope>
    <source>
        <strain evidence="2 3">KCTC 62186</strain>
    </source>
</reference>
<name>A0ABQ6GV54_9GAMM</name>
<proteinExistence type="predicted"/>
<feature type="coiled-coil region" evidence="1">
    <location>
        <begin position="124"/>
        <end position="158"/>
    </location>
</feature>
<sequence>MLLTACQLTTPAQNNNVASDYYLWIKTLTTEELRQEISQQQQNYQAGFEQAKINLILLHALTTSPVYNPYTAKTMLNNFTSERAAQQLTAHDFALLSLLRDQLNQYILASNKLLLSKQKQQEHSIQQQQVIEEKQTTIDKLQQQINQLKRIELTIENEQ</sequence>
<comment type="caution">
    <text evidence="2">The sequence shown here is derived from an EMBL/GenBank/DDBJ whole genome shotgun (WGS) entry which is preliminary data.</text>
</comment>
<evidence type="ECO:0000256" key="1">
    <source>
        <dbReference type="SAM" id="Coils"/>
    </source>
</evidence>
<evidence type="ECO:0000313" key="3">
    <source>
        <dbReference type="Proteomes" id="UP001157186"/>
    </source>
</evidence>
<dbReference type="Proteomes" id="UP001157186">
    <property type="component" value="Unassembled WGS sequence"/>
</dbReference>
<accession>A0ABQ6GV54</accession>
<protein>
    <submittedName>
        <fullName evidence="2">Uncharacterized protein</fullName>
    </submittedName>
</protein>
<evidence type="ECO:0000313" key="2">
    <source>
        <dbReference type="EMBL" id="GLX79234.1"/>
    </source>
</evidence>
<organism evidence="2 3">
    <name type="scientific">Thalassotalea insulae</name>
    <dbReference type="NCBI Taxonomy" id="2056778"/>
    <lineage>
        <taxon>Bacteria</taxon>
        <taxon>Pseudomonadati</taxon>
        <taxon>Pseudomonadota</taxon>
        <taxon>Gammaproteobacteria</taxon>
        <taxon>Alteromonadales</taxon>
        <taxon>Colwelliaceae</taxon>
        <taxon>Thalassotalea</taxon>
    </lineage>
</organism>